<reference evidence="3" key="1">
    <citation type="journal article" date="2019" name="Int. J. Syst. Evol. Microbiol.">
        <title>The Global Catalogue of Microorganisms (GCM) 10K type strain sequencing project: providing services to taxonomists for standard genome sequencing and annotation.</title>
        <authorList>
            <consortium name="The Broad Institute Genomics Platform"/>
            <consortium name="The Broad Institute Genome Sequencing Center for Infectious Disease"/>
            <person name="Wu L."/>
            <person name="Ma J."/>
        </authorList>
    </citation>
    <scope>NUCLEOTIDE SEQUENCE [LARGE SCALE GENOMIC DNA]</scope>
    <source>
        <strain evidence="3">JCM 18298</strain>
    </source>
</reference>
<keyword evidence="3" id="KW-1185">Reference proteome</keyword>
<feature type="transmembrane region" description="Helical" evidence="1">
    <location>
        <begin position="187"/>
        <end position="206"/>
    </location>
</feature>
<organism evidence="2 3">
    <name type="scientific">Nocardia callitridis</name>
    <dbReference type="NCBI Taxonomy" id="648753"/>
    <lineage>
        <taxon>Bacteria</taxon>
        <taxon>Bacillati</taxon>
        <taxon>Actinomycetota</taxon>
        <taxon>Actinomycetes</taxon>
        <taxon>Mycobacteriales</taxon>
        <taxon>Nocardiaceae</taxon>
        <taxon>Nocardia</taxon>
    </lineage>
</organism>
<evidence type="ECO:0008006" key="4">
    <source>
        <dbReference type="Google" id="ProtNLM"/>
    </source>
</evidence>
<feature type="transmembrane region" description="Helical" evidence="1">
    <location>
        <begin position="129"/>
        <end position="151"/>
    </location>
</feature>
<name>A0ABP9K4P0_9NOCA</name>
<feature type="transmembrane region" description="Helical" evidence="1">
    <location>
        <begin position="237"/>
        <end position="254"/>
    </location>
</feature>
<keyword evidence="1" id="KW-1133">Transmembrane helix</keyword>
<evidence type="ECO:0000256" key="1">
    <source>
        <dbReference type="SAM" id="Phobius"/>
    </source>
</evidence>
<dbReference type="EMBL" id="BAABJM010000002">
    <property type="protein sequence ID" value="GAA5051287.1"/>
    <property type="molecule type" value="Genomic_DNA"/>
</dbReference>
<accession>A0ABP9K4P0</accession>
<feature type="transmembrane region" description="Helical" evidence="1">
    <location>
        <begin position="97"/>
        <end position="117"/>
    </location>
</feature>
<dbReference type="Proteomes" id="UP001500603">
    <property type="component" value="Unassembled WGS sequence"/>
</dbReference>
<gene>
    <name evidence="2" type="ORF">GCM10023318_22480</name>
</gene>
<evidence type="ECO:0000313" key="3">
    <source>
        <dbReference type="Proteomes" id="UP001500603"/>
    </source>
</evidence>
<keyword evidence="1" id="KW-0812">Transmembrane</keyword>
<protein>
    <recommendedName>
        <fullName evidence="4">DoxX family protein</fullName>
    </recommendedName>
</protein>
<comment type="caution">
    <text evidence="2">The sequence shown here is derived from an EMBL/GenBank/DDBJ whole genome shotgun (WGS) entry which is preliminary data.</text>
</comment>
<proteinExistence type="predicted"/>
<keyword evidence="1" id="KW-0472">Membrane</keyword>
<sequence>MVIHGKHIRRVESDAPALTVRPHWHPLTRIAFRFSFLYFTLLCLLYTPIPLALLGVLGRYAGPWGTPLTNPVTTWVGRTFFGVDAVLHTDSGAGDQAAMWVLACCLLVVSAAVVAVWTAVDRRGAYPRLLAWFTLLLRVCLGGQMLSFGFAKLIPTQMPGPTLAQLLEPYGHLSPASVLWLQVGSSFPYEMALGAVEVVAGLLLFVPRTAVLGSAVSLASMAQVLLTNMAFDIPEKLLALHLLAMSMVLLAPYARRLFDVFARQRACEPLRPPALFADRRRNRIALVAQLLLCLWVVVNGYDRWDVWQRQYGPDSPKSELYGIWDVQDFALDGASVPPLITDETRWQRLVFDDPGAATYQRMNGELVPAHAEFRANGEFELTTTADPSGRTADAAPPFARLSAEQPNPDQLVLHGSLRGHPITITLERVDLDSFTLRNRGFHWVQDYPYFR</sequence>
<evidence type="ECO:0000313" key="2">
    <source>
        <dbReference type="EMBL" id="GAA5051287.1"/>
    </source>
</evidence>
<feature type="transmembrane region" description="Helical" evidence="1">
    <location>
        <begin position="36"/>
        <end position="57"/>
    </location>
</feature>